<name>A0A061RUQ3_9CHLO</name>
<gene>
    <name evidence="2" type="ORF">TSPGSL018_25767</name>
</gene>
<organism evidence="2">
    <name type="scientific">Tetraselmis sp. GSL018</name>
    <dbReference type="NCBI Taxonomy" id="582737"/>
    <lineage>
        <taxon>Eukaryota</taxon>
        <taxon>Viridiplantae</taxon>
        <taxon>Chlorophyta</taxon>
        <taxon>core chlorophytes</taxon>
        <taxon>Chlorodendrophyceae</taxon>
        <taxon>Chlorodendrales</taxon>
        <taxon>Chlorodendraceae</taxon>
        <taxon>Tetraselmis</taxon>
    </lineage>
</organism>
<dbReference type="EMBL" id="GBEZ01011273">
    <property type="protein sequence ID" value="JAC74499.1"/>
    <property type="molecule type" value="Transcribed_RNA"/>
</dbReference>
<protein>
    <submittedName>
        <fullName evidence="2">Uncharacterized protein</fullName>
    </submittedName>
</protein>
<sequence length="100" mass="10806">PAWGCPECRGLHCPVHSGAQRSPSPEPLIVLRRRRSAHGPSQPQKRVGARTPPRAWTGHMGVSSALTSPESLQEPPRLLSFGEAEGCKRLKLIAPLESTV</sequence>
<dbReference type="AlphaFoldDB" id="A0A061RUQ3"/>
<evidence type="ECO:0000256" key="1">
    <source>
        <dbReference type="SAM" id="MobiDB-lite"/>
    </source>
</evidence>
<feature type="non-terminal residue" evidence="2">
    <location>
        <position position="1"/>
    </location>
</feature>
<accession>A0A061RUQ3</accession>
<proteinExistence type="predicted"/>
<evidence type="ECO:0000313" key="2">
    <source>
        <dbReference type="EMBL" id="JAC74499.1"/>
    </source>
</evidence>
<feature type="region of interest" description="Disordered" evidence="1">
    <location>
        <begin position="33"/>
        <end position="74"/>
    </location>
</feature>
<reference evidence="2" key="1">
    <citation type="submission" date="2014-05" db="EMBL/GenBank/DDBJ databases">
        <title>The transcriptome of the halophilic microalga Tetraselmis sp. GSL018 isolated from the Great Salt Lake, Utah.</title>
        <authorList>
            <person name="Jinkerson R.E."/>
            <person name="D'Adamo S."/>
            <person name="Posewitz M.C."/>
        </authorList>
    </citation>
    <scope>NUCLEOTIDE SEQUENCE</scope>
    <source>
        <strain evidence="2">GSL018</strain>
    </source>
</reference>